<dbReference type="Proteomes" id="UP000234190">
    <property type="component" value="Unassembled WGS sequence"/>
</dbReference>
<dbReference type="EMBL" id="PDNW01000023">
    <property type="protein sequence ID" value="PLC48253.1"/>
    <property type="molecule type" value="Genomic_DNA"/>
</dbReference>
<sequence length="132" mass="14985">MRYKCKPGDFKRIEISGEAIRPIDGIRRFIQHLYHVPRQTQIPFVHTGPLEKEGVSLNAPQIVNGIGIYRTNGGRLAFITEITTAVESEEVNCLGYVLVFDQRAVATEWHRWSLNGRCNSGSDVEFQLVEQV</sequence>
<organism evidence="1 2">
    <name type="scientific">Pollutimonas subterranea</name>
    <dbReference type="NCBI Taxonomy" id="2045210"/>
    <lineage>
        <taxon>Bacteria</taxon>
        <taxon>Pseudomonadati</taxon>
        <taxon>Pseudomonadota</taxon>
        <taxon>Betaproteobacteria</taxon>
        <taxon>Burkholderiales</taxon>
        <taxon>Alcaligenaceae</taxon>
        <taxon>Pollutimonas</taxon>
    </lineage>
</organism>
<comment type="caution">
    <text evidence="1">The sequence shown here is derived from an EMBL/GenBank/DDBJ whole genome shotgun (WGS) entry which is preliminary data.</text>
</comment>
<gene>
    <name evidence="1" type="ORF">CR159_18910</name>
</gene>
<proteinExistence type="predicted"/>
<evidence type="ECO:0000313" key="1">
    <source>
        <dbReference type="EMBL" id="PLC48253.1"/>
    </source>
</evidence>
<protein>
    <submittedName>
        <fullName evidence="1">Uncharacterized protein</fullName>
    </submittedName>
</protein>
<reference evidence="1 2" key="1">
    <citation type="submission" date="2017-10" db="EMBL/GenBank/DDBJ databases">
        <title>Two draft genome sequences of Pusillimonas sp. strains isolated from a nitrate- and radionuclide-contaminated groundwater in Russia.</title>
        <authorList>
            <person name="Grouzdev D.S."/>
            <person name="Tourova T.P."/>
            <person name="Goeva M.A."/>
            <person name="Babich T.L."/>
            <person name="Sokolova D.S."/>
            <person name="Abdullin R."/>
            <person name="Poltaraus A.B."/>
            <person name="Toshchakov S.V."/>
            <person name="Nazina T.N."/>
        </authorList>
    </citation>
    <scope>NUCLEOTIDE SEQUENCE [LARGE SCALE GENOMIC DNA]</scope>
    <source>
        <strain evidence="1 2">JR1/69-3-13</strain>
    </source>
</reference>
<name>A0A2N4TZR3_9BURK</name>
<accession>A0A2N4TZR3</accession>
<keyword evidence="2" id="KW-1185">Reference proteome</keyword>
<dbReference type="AlphaFoldDB" id="A0A2N4TZR3"/>
<evidence type="ECO:0000313" key="2">
    <source>
        <dbReference type="Proteomes" id="UP000234190"/>
    </source>
</evidence>